<dbReference type="PANTHER" id="PTHR43531">
    <property type="entry name" value="PROTEIN ICFG"/>
    <property type="match status" value="1"/>
</dbReference>
<dbReference type="Gene3D" id="1.10.287.950">
    <property type="entry name" value="Methyl-accepting chemotaxis protein"/>
    <property type="match status" value="1"/>
</dbReference>
<organism evidence="3 4">
    <name type="scientific">Paraburkholderia phytofirmans OLGA172</name>
    <dbReference type="NCBI Taxonomy" id="1417228"/>
    <lineage>
        <taxon>Bacteria</taxon>
        <taxon>Pseudomonadati</taxon>
        <taxon>Pseudomonadota</taxon>
        <taxon>Betaproteobacteria</taxon>
        <taxon>Burkholderiales</taxon>
        <taxon>Burkholderiaceae</taxon>
        <taxon>Paraburkholderia</taxon>
    </lineage>
</organism>
<gene>
    <name evidence="3" type="ORF">AYM40_00795</name>
</gene>
<evidence type="ECO:0000313" key="3">
    <source>
        <dbReference type="EMBL" id="ANB71052.1"/>
    </source>
</evidence>
<accession>A0A160FG84</accession>
<protein>
    <recommendedName>
        <fullName evidence="5">Methyl-accepting transducer domain-containing protein</fullName>
    </recommendedName>
</protein>
<dbReference type="GO" id="GO:0006935">
    <property type="term" value="P:chemotaxis"/>
    <property type="evidence" value="ECO:0007669"/>
    <property type="project" value="TreeGrafter"/>
</dbReference>
<keyword evidence="4" id="KW-1185">Reference proteome</keyword>
<evidence type="ECO:0008006" key="5">
    <source>
        <dbReference type="Google" id="ProtNLM"/>
    </source>
</evidence>
<dbReference type="PANTHER" id="PTHR43531:SF14">
    <property type="entry name" value="METHYL-ACCEPTING CHEMOTAXIS PROTEIN I-RELATED"/>
    <property type="match status" value="1"/>
</dbReference>
<dbReference type="GO" id="GO:0004888">
    <property type="term" value="F:transmembrane signaling receptor activity"/>
    <property type="evidence" value="ECO:0007669"/>
    <property type="project" value="TreeGrafter"/>
</dbReference>
<dbReference type="AlphaFoldDB" id="A0A160FG84"/>
<proteinExistence type="inferred from homology"/>
<dbReference type="STRING" id="1804984.AYM40_00795"/>
<dbReference type="EMBL" id="CP014578">
    <property type="protein sequence ID" value="ANB71052.1"/>
    <property type="molecule type" value="Genomic_DNA"/>
</dbReference>
<dbReference type="SUPFAM" id="SSF58104">
    <property type="entry name" value="Methyl-accepting chemotaxis protein (MCP) signaling domain"/>
    <property type="match status" value="1"/>
</dbReference>
<sequence length="142" mass="15020">MEEANRHKIDSDLAAANLGYAAGSMLFALRNMREWLAGIVSGISESSESILMASGEIAQGNTDLSQRTEEQAAAWQETASSMQQLTSTVKMNAESAQQAGGVAHGAACVALLAQFQPPLPGLVALRTLARNSQTAQFRCTVH</sequence>
<evidence type="ECO:0000256" key="2">
    <source>
        <dbReference type="ARBA" id="ARBA00029447"/>
    </source>
</evidence>
<dbReference type="KEGG" id="buz:AYM40_00795"/>
<dbReference type="GO" id="GO:0005886">
    <property type="term" value="C:plasma membrane"/>
    <property type="evidence" value="ECO:0007669"/>
    <property type="project" value="TreeGrafter"/>
</dbReference>
<dbReference type="InterPro" id="IPR051310">
    <property type="entry name" value="MCP_chemotaxis"/>
</dbReference>
<reference evidence="3 4" key="1">
    <citation type="journal article" date="2016" name="Gene">
        <title>PacBio SMRT assembly of a complex multi-replicon genome reveals chlorocatechol degradative operon in a region of genome plasticity.</title>
        <authorList>
            <person name="Ricker N."/>
            <person name="Shen S.Y."/>
            <person name="Goordial J."/>
            <person name="Jin S."/>
            <person name="Fulthorpe R.R."/>
        </authorList>
    </citation>
    <scope>NUCLEOTIDE SEQUENCE [LARGE SCALE GENOMIC DNA]</scope>
    <source>
        <strain evidence="3 4">OLGA172</strain>
    </source>
</reference>
<dbReference type="Proteomes" id="UP000076852">
    <property type="component" value="Chromosome 1"/>
</dbReference>
<evidence type="ECO:0000256" key="1">
    <source>
        <dbReference type="ARBA" id="ARBA00022481"/>
    </source>
</evidence>
<name>A0A160FG84_9BURK</name>
<evidence type="ECO:0000313" key="4">
    <source>
        <dbReference type="Proteomes" id="UP000076852"/>
    </source>
</evidence>
<comment type="similarity">
    <text evidence="2">Belongs to the methyl-accepting chemotaxis (MCP) protein family.</text>
</comment>
<keyword evidence="1" id="KW-0488">Methylation</keyword>